<dbReference type="InterPro" id="IPR027417">
    <property type="entry name" value="P-loop_NTPase"/>
</dbReference>
<dbReference type="Gene3D" id="3.40.50.300">
    <property type="entry name" value="P-loop containing nucleotide triphosphate hydrolases"/>
    <property type="match status" value="1"/>
</dbReference>
<dbReference type="GO" id="GO:0005524">
    <property type="term" value="F:ATP binding"/>
    <property type="evidence" value="ECO:0007669"/>
    <property type="project" value="UniProtKB-KW"/>
</dbReference>
<dbReference type="GO" id="GO:0005743">
    <property type="term" value="C:mitochondrial inner membrane"/>
    <property type="evidence" value="ECO:0007669"/>
    <property type="project" value="TreeGrafter"/>
</dbReference>
<proteinExistence type="predicted"/>
<dbReference type="EMBL" id="BRYA01000123">
    <property type="protein sequence ID" value="GMI40234.1"/>
    <property type="molecule type" value="Genomic_DNA"/>
</dbReference>
<dbReference type="InterPro" id="IPR011527">
    <property type="entry name" value="ABC1_TM_dom"/>
</dbReference>
<dbReference type="Pfam" id="PF00005">
    <property type="entry name" value="ABC_tran"/>
    <property type="match status" value="1"/>
</dbReference>
<dbReference type="InterPro" id="IPR039421">
    <property type="entry name" value="Type_1_exporter"/>
</dbReference>
<keyword evidence="5 8" id="KW-1133">Transmembrane helix</keyword>
<keyword evidence="4" id="KW-0067">ATP-binding</keyword>
<organism evidence="11 12">
    <name type="scientific">Triparma columacea</name>
    <dbReference type="NCBI Taxonomy" id="722753"/>
    <lineage>
        <taxon>Eukaryota</taxon>
        <taxon>Sar</taxon>
        <taxon>Stramenopiles</taxon>
        <taxon>Ochrophyta</taxon>
        <taxon>Bolidophyceae</taxon>
        <taxon>Parmales</taxon>
        <taxon>Triparmaceae</taxon>
        <taxon>Triparma</taxon>
    </lineage>
</organism>
<dbReference type="GO" id="GO:0090374">
    <property type="term" value="P:oligopeptide export from mitochondrion"/>
    <property type="evidence" value="ECO:0007669"/>
    <property type="project" value="TreeGrafter"/>
</dbReference>
<keyword evidence="2 8" id="KW-0812">Transmembrane</keyword>
<dbReference type="Gene3D" id="1.20.1560.10">
    <property type="entry name" value="ABC transporter type 1, transmembrane domain"/>
    <property type="match status" value="1"/>
</dbReference>
<dbReference type="SUPFAM" id="SSF90123">
    <property type="entry name" value="ABC transporter transmembrane region"/>
    <property type="match status" value="1"/>
</dbReference>
<comment type="caution">
    <text evidence="11">The sequence shown here is derived from an EMBL/GenBank/DDBJ whole genome shotgun (WGS) entry which is preliminary data.</text>
</comment>
<dbReference type="GO" id="GO:0015421">
    <property type="term" value="F:ABC-type oligopeptide transporter activity"/>
    <property type="evidence" value="ECO:0007669"/>
    <property type="project" value="TreeGrafter"/>
</dbReference>
<evidence type="ECO:0000313" key="11">
    <source>
        <dbReference type="EMBL" id="GMI40234.1"/>
    </source>
</evidence>
<evidence type="ECO:0000259" key="9">
    <source>
        <dbReference type="PROSITE" id="PS50893"/>
    </source>
</evidence>
<dbReference type="AlphaFoldDB" id="A0A9W7GBG7"/>
<sequence>MSFDDKYSYKHNRKRLLNLCRGEFWGLSAAFVSFFLSTYANASLPSMLGKLLDSSSKSSSPDNKLRAKAGFIFILGGLGSMTRTLCLGRIEGRLRGSLLKKVMQATLSKDVETIKQHVAVVEDEKEGEKKEEEKKKKGSKAPAASTDPSPSYILSTSVPSTTKTLTSTLPSYVRSLSGTFNATYKLLNISPSLTLYAGILVPAVGVGSVVLSKIKGKQRKKREALEQRAEDIATERIANIKLVKAAGTEDKELSVYQSAVDAGTAISTAASLADGIFLGFLFTSTALTLSLVLSKGGDLVRTGKMTQGDLTSYATYTFLLGAGAAGVAKARGEFKDGVEASGDVWRAIDGGGEGGVKGGEEEEAKDGRIEVEGLTYSYPGGNGRKVLDGMDFKAGAGEVVGIVGKNGSGKSTVAMVLKGLYHRGVQGGKVKVGGVEVKGGKGVKGVNVVMQEVGFVDGTVTENVLYGREDEFGEEECRRVLKVVKGDFVGEGGSEGRVGINGCKLSGGQRQRLGLARGLVGKPKVLILDEPDTYLDKDSKEIVKGCVERARKEGTTVVIISHDADTVRMCDRVVGIDGGKKVYDGNAEGWIEKMERE</sequence>
<reference evidence="12" key="1">
    <citation type="journal article" date="2023" name="Commun. Biol.">
        <title>Genome analysis of Parmales, the sister group of diatoms, reveals the evolutionary specialization of diatoms from phago-mixotrophs to photoautotrophs.</title>
        <authorList>
            <person name="Ban H."/>
            <person name="Sato S."/>
            <person name="Yoshikawa S."/>
            <person name="Yamada K."/>
            <person name="Nakamura Y."/>
            <person name="Ichinomiya M."/>
            <person name="Sato N."/>
            <person name="Blanc-Mathieu R."/>
            <person name="Endo H."/>
            <person name="Kuwata A."/>
            <person name="Ogata H."/>
        </authorList>
    </citation>
    <scope>NUCLEOTIDE SEQUENCE [LARGE SCALE GENOMIC DNA]</scope>
</reference>
<feature type="transmembrane region" description="Helical" evidence="8">
    <location>
        <begin position="24"/>
        <end position="48"/>
    </location>
</feature>
<keyword evidence="12" id="KW-1185">Reference proteome</keyword>
<accession>A0A9W7GBG7</accession>
<evidence type="ECO:0000256" key="5">
    <source>
        <dbReference type="ARBA" id="ARBA00022989"/>
    </source>
</evidence>
<keyword evidence="6 8" id="KW-0472">Membrane</keyword>
<evidence type="ECO:0000259" key="10">
    <source>
        <dbReference type="PROSITE" id="PS50929"/>
    </source>
</evidence>
<dbReference type="OrthoDB" id="6500128at2759"/>
<dbReference type="InterPro" id="IPR036640">
    <property type="entry name" value="ABC1_TM_sf"/>
</dbReference>
<feature type="compositionally biased region" description="Basic and acidic residues" evidence="7">
    <location>
        <begin position="122"/>
        <end position="135"/>
    </location>
</feature>
<dbReference type="SMART" id="SM00382">
    <property type="entry name" value="AAA"/>
    <property type="match status" value="1"/>
</dbReference>
<evidence type="ECO:0000256" key="4">
    <source>
        <dbReference type="ARBA" id="ARBA00022840"/>
    </source>
</evidence>
<evidence type="ECO:0000256" key="2">
    <source>
        <dbReference type="ARBA" id="ARBA00022692"/>
    </source>
</evidence>
<dbReference type="PROSITE" id="PS50893">
    <property type="entry name" value="ABC_TRANSPORTER_2"/>
    <property type="match status" value="1"/>
</dbReference>
<dbReference type="Pfam" id="PF00664">
    <property type="entry name" value="ABC_membrane"/>
    <property type="match status" value="1"/>
</dbReference>
<comment type="subcellular location">
    <subcellularLocation>
        <location evidence="1">Membrane</location>
        <topology evidence="1">Multi-pass membrane protein</topology>
    </subcellularLocation>
</comment>
<dbReference type="InterPro" id="IPR017871">
    <property type="entry name" value="ABC_transporter-like_CS"/>
</dbReference>
<dbReference type="Proteomes" id="UP001165065">
    <property type="component" value="Unassembled WGS sequence"/>
</dbReference>
<evidence type="ECO:0000313" key="12">
    <source>
        <dbReference type="Proteomes" id="UP001165065"/>
    </source>
</evidence>
<evidence type="ECO:0000256" key="6">
    <source>
        <dbReference type="ARBA" id="ARBA00023136"/>
    </source>
</evidence>
<dbReference type="PANTHER" id="PTHR43394:SF1">
    <property type="entry name" value="ATP-BINDING CASSETTE SUB-FAMILY B MEMBER 10, MITOCHONDRIAL"/>
    <property type="match status" value="1"/>
</dbReference>
<feature type="transmembrane region" description="Helical" evidence="8">
    <location>
        <begin position="193"/>
        <end position="212"/>
    </location>
</feature>
<evidence type="ECO:0000256" key="3">
    <source>
        <dbReference type="ARBA" id="ARBA00022741"/>
    </source>
</evidence>
<dbReference type="PROSITE" id="PS00211">
    <property type="entry name" value="ABC_TRANSPORTER_1"/>
    <property type="match status" value="1"/>
</dbReference>
<evidence type="ECO:0008006" key="13">
    <source>
        <dbReference type="Google" id="ProtNLM"/>
    </source>
</evidence>
<feature type="region of interest" description="Disordered" evidence="7">
    <location>
        <begin position="122"/>
        <end position="155"/>
    </location>
</feature>
<feature type="domain" description="ABC transmembrane type-1" evidence="10">
    <location>
        <begin position="29"/>
        <end position="336"/>
    </location>
</feature>
<feature type="domain" description="ABC transporter" evidence="9">
    <location>
        <begin position="369"/>
        <end position="597"/>
    </location>
</feature>
<dbReference type="InterPro" id="IPR003439">
    <property type="entry name" value="ABC_transporter-like_ATP-bd"/>
</dbReference>
<gene>
    <name evidence="11" type="ORF">TrCOL_g5408</name>
</gene>
<name>A0A9W7GBG7_9STRA</name>
<dbReference type="PROSITE" id="PS50929">
    <property type="entry name" value="ABC_TM1F"/>
    <property type="match status" value="1"/>
</dbReference>
<keyword evidence="3" id="KW-0547">Nucleotide-binding</keyword>
<protein>
    <recommendedName>
        <fullName evidence="13">ABC transporter domain-containing protein</fullName>
    </recommendedName>
</protein>
<dbReference type="InterPro" id="IPR003593">
    <property type="entry name" value="AAA+_ATPase"/>
</dbReference>
<dbReference type="SUPFAM" id="SSF52540">
    <property type="entry name" value="P-loop containing nucleoside triphosphate hydrolases"/>
    <property type="match status" value="1"/>
</dbReference>
<evidence type="ECO:0000256" key="1">
    <source>
        <dbReference type="ARBA" id="ARBA00004141"/>
    </source>
</evidence>
<evidence type="ECO:0000256" key="8">
    <source>
        <dbReference type="SAM" id="Phobius"/>
    </source>
</evidence>
<dbReference type="PANTHER" id="PTHR43394">
    <property type="entry name" value="ATP-DEPENDENT PERMEASE MDL1, MITOCHONDRIAL"/>
    <property type="match status" value="1"/>
</dbReference>
<evidence type="ECO:0000256" key="7">
    <source>
        <dbReference type="SAM" id="MobiDB-lite"/>
    </source>
</evidence>
<dbReference type="GO" id="GO:0016887">
    <property type="term" value="F:ATP hydrolysis activity"/>
    <property type="evidence" value="ECO:0007669"/>
    <property type="project" value="InterPro"/>
</dbReference>
<feature type="transmembrane region" description="Helical" evidence="8">
    <location>
        <begin position="275"/>
        <end position="293"/>
    </location>
</feature>